<protein>
    <submittedName>
        <fullName evidence="1">Uncharacterized protein</fullName>
    </submittedName>
</protein>
<gene>
    <name evidence="1" type="ORF">ENP23_16255</name>
</gene>
<reference evidence="1" key="1">
    <citation type="journal article" date="2020" name="mSystems">
        <title>Genome- and Community-Level Interaction Insights into Carbon Utilization and Element Cycling Functions of Hydrothermarchaeota in Hydrothermal Sediment.</title>
        <authorList>
            <person name="Zhou Z."/>
            <person name="Liu Y."/>
            <person name="Xu W."/>
            <person name="Pan J."/>
            <person name="Luo Z.H."/>
            <person name="Li M."/>
        </authorList>
    </citation>
    <scope>NUCLEOTIDE SEQUENCE [LARGE SCALE GENOMIC DNA]</scope>
    <source>
        <strain evidence="1">SpSt-200</strain>
    </source>
</reference>
<comment type="caution">
    <text evidence="1">The sequence shown here is derived from an EMBL/GenBank/DDBJ whole genome shotgun (WGS) entry which is preliminary data.</text>
</comment>
<proteinExistence type="predicted"/>
<evidence type="ECO:0000313" key="1">
    <source>
        <dbReference type="EMBL" id="HEF27318.1"/>
    </source>
</evidence>
<dbReference type="EMBL" id="DSIN01000028">
    <property type="protein sequence ID" value="HEF27318.1"/>
    <property type="molecule type" value="Genomic_DNA"/>
</dbReference>
<name>A0A7C1XBN7_9PSED</name>
<organism evidence="1">
    <name type="scientific">Pseudomonas graminis</name>
    <dbReference type="NCBI Taxonomy" id="158627"/>
    <lineage>
        <taxon>Bacteria</taxon>
        <taxon>Pseudomonadati</taxon>
        <taxon>Pseudomonadota</taxon>
        <taxon>Gammaproteobacteria</taxon>
        <taxon>Pseudomonadales</taxon>
        <taxon>Pseudomonadaceae</taxon>
        <taxon>Pseudomonas</taxon>
    </lineage>
</organism>
<sequence length="103" mass="11420">MFARGDVYNEWTQLPASDENYTEAAENGCQLEVRARINGDVVDVLVCVYAADGERVVEHRESLPVSQWTVEQGLERGRDYAERIAAGESVGLPYADSVQLEAD</sequence>
<accession>A0A7C1XBN7</accession>
<dbReference type="AlphaFoldDB" id="A0A7C1XBN7"/>